<name>A0A8H4EK37_GIGMA</name>
<dbReference type="AlphaFoldDB" id="A0A8H4EK37"/>
<dbReference type="Proteomes" id="UP000439903">
    <property type="component" value="Unassembled WGS sequence"/>
</dbReference>
<evidence type="ECO:0000313" key="3">
    <source>
        <dbReference type="Proteomes" id="UP000439903"/>
    </source>
</evidence>
<keyword evidence="3" id="KW-1185">Reference proteome</keyword>
<feature type="compositionally biased region" description="Low complexity" evidence="1">
    <location>
        <begin position="78"/>
        <end position="92"/>
    </location>
</feature>
<dbReference type="EMBL" id="WTPW01000536">
    <property type="protein sequence ID" value="KAF0501486.1"/>
    <property type="molecule type" value="Genomic_DNA"/>
</dbReference>
<comment type="caution">
    <text evidence="2">The sequence shown here is derived from an EMBL/GenBank/DDBJ whole genome shotgun (WGS) entry which is preliminary data.</text>
</comment>
<reference evidence="2 3" key="1">
    <citation type="journal article" date="2019" name="Environ. Microbiol.">
        <title>At the nexus of three kingdoms: the genome of the mycorrhizal fungus Gigaspora margarita provides insights into plant, endobacterial and fungal interactions.</title>
        <authorList>
            <person name="Venice F."/>
            <person name="Ghignone S."/>
            <person name="Salvioli di Fossalunga A."/>
            <person name="Amselem J."/>
            <person name="Novero M."/>
            <person name="Xianan X."/>
            <person name="Sedzielewska Toro K."/>
            <person name="Morin E."/>
            <person name="Lipzen A."/>
            <person name="Grigoriev I.V."/>
            <person name="Henrissat B."/>
            <person name="Martin F.M."/>
            <person name="Bonfante P."/>
        </authorList>
    </citation>
    <scope>NUCLEOTIDE SEQUENCE [LARGE SCALE GENOMIC DNA]</scope>
    <source>
        <strain evidence="2 3">BEG34</strain>
    </source>
</reference>
<proteinExistence type="predicted"/>
<protein>
    <submittedName>
        <fullName evidence="2">Uncharacterized protein</fullName>
    </submittedName>
</protein>
<feature type="compositionally biased region" description="Low complexity" evidence="1">
    <location>
        <begin position="103"/>
        <end position="117"/>
    </location>
</feature>
<evidence type="ECO:0000256" key="1">
    <source>
        <dbReference type="SAM" id="MobiDB-lite"/>
    </source>
</evidence>
<accession>A0A8H4EK37</accession>
<organism evidence="2 3">
    <name type="scientific">Gigaspora margarita</name>
    <dbReference type="NCBI Taxonomy" id="4874"/>
    <lineage>
        <taxon>Eukaryota</taxon>
        <taxon>Fungi</taxon>
        <taxon>Fungi incertae sedis</taxon>
        <taxon>Mucoromycota</taxon>
        <taxon>Glomeromycotina</taxon>
        <taxon>Glomeromycetes</taxon>
        <taxon>Diversisporales</taxon>
        <taxon>Gigasporaceae</taxon>
        <taxon>Gigaspora</taxon>
    </lineage>
</organism>
<feature type="region of interest" description="Disordered" evidence="1">
    <location>
        <begin position="77"/>
        <end position="123"/>
    </location>
</feature>
<evidence type="ECO:0000313" key="2">
    <source>
        <dbReference type="EMBL" id="KAF0501486.1"/>
    </source>
</evidence>
<gene>
    <name evidence="2" type="ORF">F8M41_019993</name>
</gene>
<sequence>MPSRYVYISLLVLCAPLLVCVVASFTSLAIVTSAFALVVISIRLAFLMFEFSCGVAYDIVGWSAKNFICKLTLGSNPSSSTKIKDSNISSSNKHYEKKHKNHNSSSHSNHTYHKNNSIKPLSKHSPKIPVWDVDTYDDFGDKDFVSNDEYFTMSTIANKRPDGRRVRSGYL</sequence>
<dbReference type="OrthoDB" id="2449670at2759"/>